<dbReference type="CDD" id="cd07043">
    <property type="entry name" value="STAS_anti-anti-sigma_factors"/>
    <property type="match status" value="1"/>
</dbReference>
<feature type="domain" description="STAS" evidence="3">
    <location>
        <begin position="31"/>
        <end position="119"/>
    </location>
</feature>
<dbReference type="InterPro" id="IPR002645">
    <property type="entry name" value="STAS_dom"/>
</dbReference>
<dbReference type="Pfam" id="PF13466">
    <property type="entry name" value="STAS_2"/>
    <property type="match status" value="1"/>
</dbReference>
<dbReference type="InterPro" id="IPR003658">
    <property type="entry name" value="Anti-sigma_ant"/>
</dbReference>
<dbReference type="NCBIfam" id="TIGR00377">
    <property type="entry name" value="ant_ant_sig"/>
    <property type="match status" value="1"/>
</dbReference>
<dbReference type="RefSeq" id="WP_168115691.1">
    <property type="nucleotide sequence ID" value="NZ_BOON01000024.1"/>
</dbReference>
<dbReference type="PROSITE" id="PS50801">
    <property type="entry name" value="STAS"/>
    <property type="match status" value="1"/>
</dbReference>
<reference evidence="4" key="1">
    <citation type="submission" date="2021-01" db="EMBL/GenBank/DDBJ databases">
        <title>Whole genome shotgun sequence of Planosporangium mesophilum NBRC 109066.</title>
        <authorList>
            <person name="Komaki H."/>
            <person name="Tamura T."/>
        </authorList>
    </citation>
    <scope>NUCLEOTIDE SEQUENCE</scope>
    <source>
        <strain evidence="4">NBRC 109066</strain>
    </source>
</reference>
<dbReference type="InterPro" id="IPR036513">
    <property type="entry name" value="STAS_dom_sf"/>
</dbReference>
<comment type="similarity">
    <text evidence="1 2">Belongs to the anti-sigma-factor antagonist family.</text>
</comment>
<dbReference type="PANTHER" id="PTHR33495">
    <property type="entry name" value="ANTI-SIGMA FACTOR ANTAGONIST TM_1081-RELATED-RELATED"/>
    <property type="match status" value="1"/>
</dbReference>
<dbReference type="SUPFAM" id="SSF52091">
    <property type="entry name" value="SpoIIaa-like"/>
    <property type="match status" value="1"/>
</dbReference>
<comment type="caution">
    <text evidence="4">The sequence shown here is derived from an EMBL/GenBank/DDBJ whole genome shotgun (WGS) entry which is preliminary data.</text>
</comment>
<dbReference type="EMBL" id="BOON01000024">
    <property type="protein sequence ID" value="GII23071.1"/>
    <property type="molecule type" value="Genomic_DNA"/>
</dbReference>
<evidence type="ECO:0000256" key="1">
    <source>
        <dbReference type="ARBA" id="ARBA00009013"/>
    </source>
</evidence>
<organism evidence="4 5">
    <name type="scientific">Planosporangium mesophilum</name>
    <dbReference type="NCBI Taxonomy" id="689768"/>
    <lineage>
        <taxon>Bacteria</taxon>
        <taxon>Bacillati</taxon>
        <taxon>Actinomycetota</taxon>
        <taxon>Actinomycetes</taxon>
        <taxon>Micromonosporales</taxon>
        <taxon>Micromonosporaceae</taxon>
        <taxon>Planosporangium</taxon>
    </lineage>
</organism>
<gene>
    <name evidence="4" type="ORF">Pme01_26680</name>
</gene>
<accession>A0A8J3TCN0</accession>
<dbReference type="InterPro" id="IPR058548">
    <property type="entry name" value="MlaB-like_STAS"/>
</dbReference>
<evidence type="ECO:0000259" key="3">
    <source>
        <dbReference type="PROSITE" id="PS50801"/>
    </source>
</evidence>
<protein>
    <recommendedName>
        <fullName evidence="2">Anti-sigma factor antagonist</fullName>
    </recommendedName>
</protein>
<evidence type="ECO:0000313" key="4">
    <source>
        <dbReference type="EMBL" id="GII23071.1"/>
    </source>
</evidence>
<dbReference type="GO" id="GO:0043856">
    <property type="term" value="F:anti-sigma factor antagonist activity"/>
    <property type="evidence" value="ECO:0007669"/>
    <property type="project" value="InterPro"/>
</dbReference>
<evidence type="ECO:0000313" key="5">
    <source>
        <dbReference type="Proteomes" id="UP000599074"/>
    </source>
</evidence>
<keyword evidence="5" id="KW-1185">Reference proteome</keyword>
<dbReference type="Proteomes" id="UP000599074">
    <property type="component" value="Unassembled WGS sequence"/>
</dbReference>
<sequence length="119" mass="12687">MDTPRVGIAPASLDLVRSDDGHGNARLVTTGEVDISNLERLHETIAAVLAEPGTTSLVIDVQPLDFIDSTGIQVLLSAMRTAQHRGITFSVANAHGKVLRIMTVLNLYDLLSADGPRTT</sequence>
<dbReference type="PANTHER" id="PTHR33495:SF2">
    <property type="entry name" value="ANTI-SIGMA FACTOR ANTAGONIST TM_1081-RELATED"/>
    <property type="match status" value="1"/>
</dbReference>
<evidence type="ECO:0000256" key="2">
    <source>
        <dbReference type="RuleBase" id="RU003749"/>
    </source>
</evidence>
<proteinExistence type="inferred from homology"/>
<name>A0A8J3TCN0_9ACTN</name>
<dbReference type="Gene3D" id="3.30.750.24">
    <property type="entry name" value="STAS domain"/>
    <property type="match status" value="1"/>
</dbReference>
<dbReference type="AlphaFoldDB" id="A0A8J3TCN0"/>